<dbReference type="PANTHER" id="PTHR43201">
    <property type="entry name" value="ACYL-COA SYNTHETASE"/>
    <property type="match status" value="1"/>
</dbReference>
<name>A0ABD3KPM1_EUCGL</name>
<dbReference type="AlphaFoldDB" id="A0ABD3KPM1"/>
<dbReference type="InterPro" id="IPR042099">
    <property type="entry name" value="ANL_N_sf"/>
</dbReference>
<comment type="caution">
    <text evidence="1">The sequence shown here is derived from an EMBL/GenBank/DDBJ whole genome shotgun (WGS) entry which is preliminary data.</text>
</comment>
<accession>A0ABD3KPM1</accession>
<sequence length="460" mass="50967">MNSIAAKPACAIPLDRRRAKGKAVLCKKGVELKQMRNILGPMSRIKIGPLKYHQCQPVNAEIYPNKFPANKKRFSEESLNKPTDPLTKDTSSDLLNNRGNYVGSEDRSASSVRIGVVKKVDPIFSIGLQLMRAVSAWYSVLHKDAIPSLKWHVSLGSLSWPFSSNVNVPFSTTDCVWARDGAVIIWTTGKPKGVSFEVSISHAGLLIKSMAKKGICDYSWDDNFFYSIFAYLFAHRSFVPHWCLSLAMAMLLSGACHVIEKHEVTALITLLAMVTDLISFLREKGLESKRLLGRDINCGGSLSIDLIKEAGNFFLRAKILSACGMTDTYSRLTFMTLYDLHFPFRYQPPILMSEQISIQFKVHGPSELANLHHISLSWFDMGDVSFIDEHGWVRVIGGGNTLLQRPGVAGIVVVGIPEARLTEMVVACIHTINCYHKLEPGTGSVTLRTTNSGRFQSDSG</sequence>
<evidence type="ECO:0000313" key="1">
    <source>
        <dbReference type="EMBL" id="KAL3741302.1"/>
    </source>
</evidence>
<reference evidence="1 2" key="1">
    <citation type="submission" date="2024-11" db="EMBL/GenBank/DDBJ databases">
        <title>Chromosome-level genome assembly of Eucalyptus globulus Labill. provides insights into its genome evolution.</title>
        <authorList>
            <person name="Li X."/>
        </authorList>
    </citation>
    <scope>NUCLEOTIDE SEQUENCE [LARGE SCALE GENOMIC DNA]</scope>
    <source>
        <strain evidence="1">CL2024</strain>
        <tissue evidence="1">Fresh tender leaves</tissue>
    </source>
</reference>
<dbReference type="EMBL" id="JBJKBG010000004">
    <property type="protein sequence ID" value="KAL3741302.1"/>
    <property type="molecule type" value="Genomic_DNA"/>
</dbReference>
<dbReference type="SUPFAM" id="SSF56801">
    <property type="entry name" value="Acetyl-CoA synthetase-like"/>
    <property type="match status" value="1"/>
</dbReference>
<dbReference type="Gene3D" id="3.40.50.12780">
    <property type="entry name" value="N-terminal domain of ligase-like"/>
    <property type="match status" value="1"/>
</dbReference>
<dbReference type="PANTHER" id="PTHR43201:SF32">
    <property type="entry name" value="2-SUCCINYLBENZOATE--COA LIGASE, CHLOROPLASTIC_PEROXISOMAL"/>
    <property type="match status" value="1"/>
</dbReference>
<gene>
    <name evidence="1" type="ORF">ACJRO7_016867</name>
</gene>
<protein>
    <submittedName>
        <fullName evidence="1">Uncharacterized protein</fullName>
    </submittedName>
</protein>
<organism evidence="1 2">
    <name type="scientific">Eucalyptus globulus</name>
    <name type="common">Tasmanian blue gum</name>
    <dbReference type="NCBI Taxonomy" id="34317"/>
    <lineage>
        <taxon>Eukaryota</taxon>
        <taxon>Viridiplantae</taxon>
        <taxon>Streptophyta</taxon>
        <taxon>Embryophyta</taxon>
        <taxon>Tracheophyta</taxon>
        <taxon>Spermatophyta</taxon>
        <taxon>Magnoliopsida</taxon>
        <taxon>eudicotyledons</taxon>
        <taxon>Gunneridae</taxon>
        <taxon>Pentapetalae</taxon>
        <taxon>rosids</taxon>
        <taxon>malvids</taxon>
        <taxon>Myrtales</taxon>
        <taxon>Myrtaceae</taxon>
        <taxon>Myrtoideae</taxon>
        <taxon>Eucalypteae</taxon>
        <taxon>Eucalyptus</taxon>
    </lineage>
</organism>
<evidence type="ECO:0000313" key="2">
    <source>
        <dbReference type="Proteomes" id="UP001634007"/>
    </source>
</evidence>
<dbReference type="Proteomes" id="UP001634007">
    <property type="component" value="Unassembled WGS sequence"/>
</dbReference>
<keyword evidence="2" id="KW-1185">Reference proteome</keyword>
<proteinExistence type="predicted"/>